<keyword evidence="4" id="KW-1185">Reference proteome</keyword>
<dbReference type="Pfam" id="PF13439">
    <property type="entry name" value="Glyco_transf_4"/>
    <property type="match status" value="1"/>
</dbReference>
<dbReference type="InterPro" id="IPR050194">
    <property type="entry name" value="Glycosyltransferase_grp1"/>
</dbReference>
<name>B0C9J1_ACAM1</name>
<dbReference type="STRING" id="329726.AM1_4021"/>
<dbReference type="KEGG" id="amr:AM1_4021"/>
<feature type="domain" description="Glycosyltransferase subfamily 4-like N-terminal" evidence="2">
    <location>
        <begin position="15"/>
        <end position="194"/>
    </location>
</feature>
<dbReference type="eggNOG" id="COG0438">
    <property type="taxonomic scope" value="Bacteria"/>
</dbReference>
<evidence type="ECO:0000259" key="1">
    <source>
        <dbReference type="Pfam" id="PF00534"/>
    </source>
</evidence>
<dbReference type="CAZy" id="GT4">
    <property type="family name" value="Glycosyltransferase Family 4"/>
</dbReference>
<accession>B0C9J1</accession>
<dbReference type="GO" id="GO:0016757">
    <property type="term" value="F:glycosyltransferase activity"/>
    <property type="evidence" value="ECO:0007669"/>
    <property type="project" value="InterPro"/>
</dbReference>
<dbReference type="Gene3D" id="3.40.50.2000">
    <property type="entry name" value="Glycogen Phosphorylase B"/>
    <property type="match status" value="2"/>
</dbReference>
<dbReference type="AlphaFoldDB" id="B0C9J1"/>
<organism evidence="3 4">
    <name type="scientific">Acaryochloris marina (strain MBIC 11017)</name>
    <dbReference type="NCBI Taxonomy" id="329726"/>
    <lineage>
        <taxon>Bacteria</taxon>
        <taxon>Bacillati</taxon>
        <taxon>Cyanobacteriota</taxon>
        <taxon>Cyanophyceae</taxon>
        <taxon>Acaryochloridales</taxon>
        <taxon>Acaryochloridaceae</taxon>
        <taxon>Acaryochloris</taxon>
    </lineage>
</organism>
<dbReference type="HOGENOM" id="CLU_009583_2_0_3"/>
<evidence type="ECO:0000313" key="3">
    <source>
        <dbReference type="EMBL" id="ABW29004.1"/>
    </source>
</evidence>
<dbReference type="Pfam" id="PF00534">
    <property type="entry name" value="Glycos_transf_1"/>
    <property type="match status" value="1"/>
</dbReference>
<dbReference type="Proteomes" id="UP000000268">
    <property type="component" value="Chromosome"/>
</dbReference>
<evidence type="ECO:0000259" key="2">
    <source>
        <dbReference type="Pfam" id="PF13439"/>
    </source>
</evidence>
<dbReference type="InterPro" id="IPR001296">
    <property type="entry name" value="Glyco_trans_1"/>
</dbReference>
<keyword evidence="3" id="KW-0808">Transferase</keyword>
<dbReference type="EMBL" id="CP000828">
    <property type="protein sequence ID" value="ABW29004.1"/>
    <property type="molecule type" value="Genomic_DNA"/>
</dbReference>
<protein>
    <submittedName>
        <fullName evidence="3">Glycosyl transferase, group 1, putative</fullName>
    </submittedName>
</protein>
<evidence type="ECO:0000313" key="4">
    <source>
        <dbReference type="Proteomes" id="UP000000268"/>
    </source>
</evidence>
<proteinExistence type="predicted"/>
<gene>
    <name evidence="3" type="ordered locus">AM1_4021</name>
</gene>
<dbReference type="RefSeq" id="WP_012164360.1">
    <property type="nucleotide sequence ID" value="NC_009925.1"/>
</dbReference>
<dbReference type="PANTHER" id="PTHR45947:SF3">
    <property type="entry name" value="SULFOQUINOVOSYL TRANSFERASE SQD2"/>
    <property type="match status" value="1"/>
</dbReference>
<reference evidence="3 4" key="1">
    <citation type="journal article" date="2008" name="Proc. Natl. Acad. Sci. U.S.A.">
        <title>Niche adaptation and genome expansion in the chlorophyll d-producing cyanobacterium Acaryochloris marina.</title>
        <authorList>
            <person name="Swingley W.D."/>
            <person name="Chen M."/>
            <person name="Cheung P.C."/>
            <person name="Conrad A.L."/>
            <person name="Dejesa L.C."/>
            <person name="Hao J."/>
            <person name="Honchak B.M."/>
            <person name="Karbach L.E."/>
            <person name="Kurdoglu A."/>
            <person name="Lahiri S."/>
            <person name="Mastrian S.D."/>
            <person name="Miyashita H."/>
            <person name="Page L."/>
            <person name="Ramakrishna P."/>
            <person name="Satoh S."/>
            <person name="Sattley W.M."/>
            <person name="Shimada Y."/>
            <person name="Taylor H.L."/>
            <person name="Tomo T."/>
            <person name="Tsuchiya T."/>
            <person name="Wang Z.T."/>
            <person name="Raymond J."/>
            <person name="Mimuro M."/>
            <person name="Blankenship R.E."/>
            <person name="Touchman J.W."/>
        </authorList>
    </citation>
    <scope>NUCLEOTIDE SEQUENCE [LARGE SCALE GENOMIC DNA]</scope>
    <source>
        <strain evidence="4">MBIC 11017</strain>
    </source>
</reference>
<dbReference type="SUPFAM" id="SSF53756">
    <property type="entry name" value="UDP-Glycosyltransferase/glycogen phosphorylase"/>
    <property type="match status" value="1"/>
</dbReference>
<feature type="domain" description="Glycosyl transferase family 1" evidence="1">
    <location>
        <begin position="227"/>
        <end position="382"/>
    </location>
</feature>
<dbReference type="OrthoDB" id="9802525at2"/>
<dbReference type="InterPro" id="IPR028098">
    <property type="entry name" value="Glyco_trans_4-like_N"/>
</dbReference>
<sequence>MKIAIIASGFLPVVDGVTVSGFHRLQKLSDWGHQVKLFCPDYSALASVYPNWQDYIGPILPNVEVIPLPSSAFMGLDFERNVNWQARHHLQTALEDFQPDIVHVDEPERLSVGLWQIPGIKYAQRANIPCVGFFRTNFIEYAEDYFNWPPRALSALKYCFTLLLRRVYNAYDTTLVTSPITHQKITDLGITNTRYASLVGFDADHFSPELKCPGYFAQTYGLPQVDRQVKLVFVGRLTPDKGWGFTFKALQDFFNRVKPDRVALLVAGDGPMHSEIEDALQPLTNQVHMLGRVAPHQVPALLANSDIHVTTSEKEARGLTVLEAFASGIPVLAPRAGGVVENIVDGWNGFLYTPQSVADFADKLQQLVTDSNLRRHMGERAQSSLDQYSWDNTVHTLVTLWQELIRKRQPVPQATLPLKPLVNSTADAQS</sequence>
<dbReference type="PANTHER" id="PTHR45947">
    <property type="entry name" value="SULFOQUINOVOSYL TRANSFERASE SQD2"/>
    <property type="match status" value="1"/>
</dbReference>